<evidence type="ECO:0000256" key="4">
    <source>
        <dbReference type="SAM" id="MobiDB-lite"/>
    </source>
</evidence>
<dbReference type="InterPro" id="IPR011936">
    <property type="entry name" value="Myxo_disulph_rpt"/>
</dbReference>
<feature type="compositionally biased region" description="Polar residues" evidence="4">
    <location>
        <begin position="57"/>
        <end position="66"/>
    </location>
</feature>
<evidence type="ECO:0000256" key="1">
    <source>
        <dbReference type="ARBA" id="ARBA00022729"/>
    </source>
</evidence>
<keyword evidence="6" id="KW-1185">Reference proteome</keyword>
<dbReference type="Proteomes" id="UP000199400">
    <property type="component" value="Unassembled WGS sequence"/>
</dbReference>
<dbReference type="STRING" id="54.SAMN02745121_00659"/>
<keyword evidence="2" id="KW-0677">Repeat</keyword>
<proteinExistence type="predicted"/>
<evidence type="ECO:0000313" key="6">
    <source>
        <dbReference type="Proteomes" id="UP000199400"/>
    </source>
</evidence>
<protein>
    <submittedName>
        <fullName evidence="5">Myxococcus cysteine-rich repeat-containing protein</fullName>
    </submittedName>
</protein>
<gene>
    <name evidence="5" type="ORF">SAMN02745121_00659</name>
</gene>
<dbReference type="AlphaFoldDB" id="A0A1I1TEI9"/>
<evidence type="ECO:0000313" key="5">
    <source>
        <dbReference type="EMBL" id="SFD57005.1"/>
    </source>
</evidence>
<evidence type="ECO:0000256" key="3">
    <source>
        <dbReference type="ARBA" id="ARBA00023157"/>
    </source>
</evidence>
<accession>A0A1I1TEI9</accession>
<dbReference type="NCBIfam" id="TIGR02232">
    <property type="entry name" value="myxo_disulf_rpt"/>
    <property type="match status" value="1"/>
</dbReference>
<feature type="region of interest" description="Disordered" evidence="4">
    <location>
        <begin position="56"/>
        <end position="165"/>
    </location>
</feature>
<name>A0A1I1TEI9_9BACT</name>
<feature type="region of interest" description="Disordered" evidence="4">
    <location>
        <begin position="16"/>
        <end position="38"/>
    </location>
</feature>
<organism evidence="5 6">
    <name type="scientific">Nannocystis exedens</name>
    <dbReference type="NCBI Taxonomy" id="54"/>
    <lineage>
        <taxon>Bacteria</taxon>
        <taxon>Pseudomonadati</taxon>
        <taxon>Myxococcota</taxon>
        <taxon>Polyangia</taxon>
        <taxon>Nannocystales</taxon>
        <taxon>Nannocystaceae</taxon>
        <taxon>Nannocystis</taxon>
    </lineage>
</organism>
<sequence>MDPLRATKVLRRAGTRLVQTPHSTPRLPRSHPLSSAAMRPRRLGPLLLLAACGDPSDTPTTASAGITSVTAPSSTGAATSDSATSEPTPTTSAGSATAATDATTDAPSGDSSEGDASGTSTTGTSEPASGTSATDTSGDTAASDATTTTTGEGMSTTTAGDGTTAEPCPIGQDGCPCGQSDICDPGLECQAGLCGPPAPPVCGDGDVEGGEQCDDGNKTPGDGCENDCTPTPAPATDPCGFPSDGVWLEIDYSSAFTSTNPDWTYSPTPGWGEADWAPQGESWPEVWDIYQNVEVEDDQIGRVAIVDGNGALQIMFGIGGLTYDYATVCVQGRSYSVGSSVTFTVQNQLNKCGATGTMANDWSIHSTGVDLETCIVDNNEFQGLRIFASGGSGALSLMRLRFTLHGAVY</sequence>
<feature type="compositionally biased region" description="Low complexity" evidence="4">
    <location>
        <begin position="67"/>
        <end position="160"/>
    </location>
</feature>
<dbReference type="EMBL" id="FOMX01000002">
    <property type="protein sequence ID" value="SFD57005.1"/>
    <property type="molecule type" value="Genomic_DNA"/>
</dbReference>
<evidence type="ECO:0000256" key="2">
    <source>
        <dbReference type="ARBA" id="ARBA00022737"/>
    </source>
</evidence>
<reference evidence="6" key="1">
    <citation type="submission" date="2016-10" db="EMBL/GenBank/DDBJ databases">
        <authorList>
            <person name="Varghese N."/>
            <person name="Submissions S."/>
        </authorList>
    </citation>
    <scope>NUCLEOTIDE SEQUENCE [LARGE SCALE GENOMIC DNA]</scope>
    <source>
        <strain evidence="6">ATCC 25963</strain>
    </source>
</reference>
<keyword evidence="3" id="KW-1015">Disulfide bond</keyword>
<dbReference type="Pfam" id="PF13948">
    <property type="entry name" value="DUF4215"/>
    <property type="match status" value="1"/>
</dbReference>
<keyword evidence="1" id="KW-0732">Signal</keyword>